<dbReference type="HOGENOM" id="CLU_042576_3_1_1"/>
<proteinExistence type="predicted"/>
<organism evidence="2">
    <name type="scientific">Caenorhabditis remanei</name>
    <name type="common">Caenorhabditis vulgaris</name>
    <dbReference type="NCBI Taxonomy" id="31234"/>
    <lineage>
        <taxon>Eukaryota</taxon>
        <taxon>Metazoa</taxon>
        <taxon>Ecdysozoa</taxon>
        <taxon>Nematoda</taxon>
        <taxon>Chromadorea</taxon>
        <taxon>Rhabditida</taxon>
        <taxon>Rhabditina</taxon>
        <taxon>Rhabditomorpha</taxon>
        <taxon>Rhabditoidea</taxon>
        <taxon>Rhabditidae</taxon>
        <taxon>Peloderinae</taxon>
        <taxon>Caenorhabditis</taxon>
    </lineage>
</organism>
<dbReference type="PANTHER" id="PTHR31379">
    <property type="entry name" value="F-BOX C PROTEIN-RELATED-RELATED"/>
    <property type="match status" value="1"/>
</dbReference>
<sequence>MPSPLTYLALKLVLEFLDVKKRYHITSRNSVLQKIDHLIPLRAANITIWKNLAVSVDDLEYNADYKQIYTNWKAGKLVKEYLEGRPNIHVDRVGFYYVKSYEQVPLKLNLITNKLETFCCSDFRNFLPMIGFRSFPLKKLILTQEESIDVDHPVVHTAEDVILQFSGQTKLIKSIEKLRREKLIIQNIMKGNVDAVKIIKDWMKNGRKIGTEYLLYFPFNVWIQETLRHLKSEFDEFQNDLEGINVRYVINKSYFQFALFYRFLNRWPRFLIPMRPASKIIIYGTKVQKDRTFYQLVLKVVSTDEL</sequence>
<evidence type="ECO:0008006" key="3">
    <source>
        <dbReference type="Google" id="ProtNLM"/>
    </source>
</evidence>
<keyword evidence="2" id="KW-1185">Reference proteome</keyword>
<evidence type="ECO:0000313" key="2">
    <source>
        <dbReference type="Proteomes" id="UP000008281"/>
    </source>
</evidence>
<dbReference type="InParanoid" id="E3MDD2"/>
<dbReference type="InterPro" id="IPR021942">
    <property type="entry name" value="DUF3557"/>
</dbReference>
<protein>
    <recommendedName>
        <fullName evidence="3">F-box domain-containing protein</fullName>
    </recommendedName>
</protein>
<dbReference type="EMBL" id="DS268437">
    <property type="protein sequence ID" value="EFO99266.1"/>
    <property type="molecule type" value="Genomic_DNA"/>
</dbReference>
<name>E3MDD2_CAERE</name>
<dbReference type="Pfam" id="PF12078">
    <property type="entry name" value="DUF3557"/>
    <property type="match status" value="1"/>
</dbReference>
<accession>E3MDD2</accession>
<gene>
    <name evidence="1" type="ORF">CRE_17883</name>
</gene>
<reference evidence="1" key="1">
    <citation type="submission" date="2007-07" db="EMBL/GenBank/DDBJ databases">
        <title>PCAP assembly of the Caenorhabditis remanei genome.</title>
        <authorList>
            <consortium name="The Caenorhabditis remanei Sequencing Consortium"/>
            <person name="Wilson R.K."/>
        </authorList>
    </citation>
    <scope>NUCLEOTIDE SEQUENCE [LARGE SCALE GENOMIC DNA]</scope>
    <source>
        <strain evidence="1">PB4641</strain>
    </source>
</reference>
<dbReference type="AlphaFoldDB" id="E3MDD2"/>
<dbReference type="Proteomes" id="UP000008281">
    <property type="component" value="Unassembled WGS sequence"/>
</dbReference>
<dbReference type="PANTHER" id="PTHR31379:SF1">
    <property type="entry name" value="F-BOX C PROTEIN-RELATED"/>
    <property type="match status" value="1"/>
</dbReference>
<evidence type="ECO:0000313" key="1">
    <source>
        <dbReference type="EMBL" id="EFO99266.1"/>
    </source>
</evidence>